<feature type="domain" description="Major facilitator superfamily (MFS) profile" evidence="7">
    <location>
        <begin position="6"/>
        <end position="382"/>
    </location>
</feature>
<dbReference type="InterPro" id="IPR036259">
    <property type="entry name" value="MFS_trans_sf"/>
</dbReference>
<sequence>MKIDKRIIPLAIGGLGIGTTEFTVMGLLPDIAKTLQISIPQAGHLISAYAMGVVIGAPLLIGYSVKFPPKKVLMAFMVLFTLFNGLSAVAPDYTSMLIIRFMSGLPHGAFFGVGTVVASKMAGKGKEAFYISMMFTGLTVANLAMVPLVTYIGHTYHWRFYFAIVAVIGVVALLFLKLWLPNMEANQNTHFLEELKFLKNKQSWLVLAITAIGFGGLFTWLSYITPLMTGISGVQSDQMAYVMVLAGAGMVVGNLVGGLVSDKLGPEKTCALLIFLMMISLTGVFFLSEHQNIAFVLTFMCGALSMSIASPINIMMMKAAPKSEMMAAAFMQAGFNIANAMGAFLGGIPLEYGLPFNYPSLIGVGMTFIGLIISIRYMYLYRSGTSNEDEVATECISCDK</sequence>
<feature type="transmembrane region" description="Helical" evidence="6">
    <location>
        <begin position="129"/>
        <end position="152"/>
    </location>
</feature>
<gene>
    <name evidence="9" type="ORF">C1637_20380</name>
    <name evidence="8" type="ORF">EG342_12780</name>
</gene>
<dbReference type="SUPFAM" id="SSF103473">
    <property type="entry name" value="MFS general substrate transporter"/>
    <property type="match status" value="1"/>
</dbReference>
<dbReference type="CDD" id="cd17324">
    <property type="entry name" value="MFS_NepI_like"/>
    <property type="match status" value="1"/>
</dbReference>
<dbReference type="InterPro" id="IPR020846">
    <property type="entry name" value="MFS_dom"/>
</dbReference>
<feature type="transmembrane region" description="Helical" evidence="6">
    <location>
        <begin position="326"/>
        <end position="348"/>
    </location>
</feature>
<reference evidence="8 11" key="2">
    <citation type="submission" date="2018-11" db="EMBL/GenBank/DDBJ databases">
        <title>Proposal to divide the Flavobacteriaceae and reorganize its genera based on Amino Acid Identity values calculated from whole genome sequences.</title>
        <authorList>
            <person name="Nicholson A.C."/>
            <person name="Gulvik C.A."/>
            <person name="Whitney A.M."/>
            <person name="Humrighouse B.W."/>
            <person name="Bell M."/>
            <person name="Holmes B."/>
            <person name="Steigerwalt A.G."/>
            <person name="Villarma A."/>
            <person name="Sheth M."/>
            <person name="Batra D."/>
            <person name="Pryor J."/>
            <person name="Bernardet J.-F."/>
            <person name="Hugo C."/>
            <person name="Kampfer P."/>
            <person name="Newman J."/>
            <person name="McQuiston J.R."/>
        </authorList>
    </citation>
    <scope>NUCLEOTIDE SEQUENCE [LARGE SCALE GENOMIC DNA]</scope>
    <source>
        <strain evidence="8 11">KC_1864</strain>
    </source>
</reference>
<evidence type="ECO:0000256" key="6">
    <source>
        <dbReference type="SAM" id="Phobius"/>
    </source>
</evidence>
<dbReference type="Gene3D" id="1.20.1250.20">
    <property type="entry name" value="MFS general substrate transporter like domains"/>
    <property type="match status" value="2"/>
</dbReference>
<reference evidence="9 10" key="1">
    <citation type="submission" date="2018-01" db="EMBL/GenBank/DDBJ databases">
        <title>Draft genome sequences of Chryseobacterium lactis NCTC11390, Chryseobacterium oncorhynchi 701B-08, and Chryseobacterium viscerum 687B-08.</title>
        <authorList>
            <person name="Jeong J.-J."/>
            <person name="Lee Y.J."/>
            <person name="Park B."/>
            <person name="Choi I.-G."/>
            <person name="Kim K.D."/>
        </authorList>
    </citation>
    <scope>NUCLEOTIDE SEQUENCE [LARGE SCALE GENOMIC DNA]</scope>
    <source>
        <strain evidence="9 10">NCTC11390</strain>
    </source>
</reference>
<dbReference type="InterPro" id="IPR050189">
    <property type="entry name" value="MFS_Efflux_Transporters"/>
</dbReference>
<dbReference type="EMBL" id="PPEH01000010">
    <property type="protein sequence ID" value="PNW11783.1"/>
    <property type="molecule type" value="Genomic_DNA"/>
</dbReference>
<comment type="subcellular location">
    <subcellularLocation>
        <location evidence="1">Cell membrane</location>
        <topology evidence="1">Multi-pass membrane protein</topology>
    </subcellularLocation>
</comment>
<feature type="transmembrane region" description="Helical" evidence="6">
    <location>
        <begin position="269"/>
        <end position="287"/>
    </location>
</feature>
<evidence type="ECO:0000313" key="8">
    <source>
        <dbReference type="EMBL" id="AZA82695.1"/>
    </source>
</evidence>
<keyword evidence="4 6" id="KW-1133">Transmembrane helix</keyword>
<keyword evidence="3 6" id="KW-0812">Transmembrane</keyword>
<name>A0A3G6RJC9_CHRLC</name>
<dbReference type="RefSeq" id="WP_103293506.1">
    <property type="nucleotide sequence ID" value="NZ_CP033924.1"/>
</dbReference>
<feature type="transmembrane region" description="Helical" evidence="6">
    <location>
        <begin position="360"/>
        <end position="379"/>
    </location>
</feature>
<keyword evidence="2" id="KW-1003">Cell membrane</keyword>
<protein>
    <submittedName>
        <fullName evidence="9">MFS transporter</fullName>
    </submittedName>
</protein>
<dbReference type="InterPro" id="IPR011701">
    <property type="entry name" value="MFS"/>
</dbReference>
<dbReference type="Pfam" id="PF07690">
    <property type="entry name" value="MFS_1"/>
    <property type="match status" value="1"/>
</dbReference>
<dbReference type="PANTHER" id="PTHR43124">
    <property type="entry name" value="PURINE EFFLUX PUMP PBUE"/>
    <property type="match status" value="1"/>
</dbReference>
<feature type="transmembrane region" description="Helical" evidence="6">
    <location>
        <begin position="204"/>
        <end position="224"/>
    </location>
</feature>
<evidence type="ECO:0000313" key="10">
    <source>
        <dbReference type="Proteomes" id="UP000236262"/>
    </source>
</evidence>
<dbReference type="Proteomes" id="UP000236262">
    <property type="component" value="Unassembled WGS sequence"/>
</dbReference>
<evidence type="ECO:0000313" key="11">
    <source>
        <dbReference type="Proteomes" id="UP000279972"/>
    </source>
</evidence>
<feature type="transmembrane region" description="Helical" evidence="6">
    <location>
        <begin position="158"/>
        <end position="180"/>
    </location>
</feature>
<accession>A0A3G6RJC9</accession>
<evidence type="ECO:0000256" key="4">
    <source>
        <dbReference type="ARBA" id="ARBA00022989"/>
    </source>
</evidence>
<dbReference type="AlphaFoldDB" id="A0A3G6RJC9"/>
<feature type="transmembrane region" description="Helical" evidence="6">
    <location>
        <begin position="48"/>
        <end position="65"/>
    </location>
</feature>
<feature type="transmembrane region" description="Helical" evidence="6">
    <location>
        <begin position="7"/>
        <end position="28"/>
    </location>
</feature>
<dbReference type="PROSITE" id="PS50850">
    <property type="entry name" value="MFS"/>
    <property type="match status" value="1"/>
</dbReference>
<dbReference type="EMBL" id="CP033924">
    <property type="protein sequence ID" value="AZA82695.1"/>
    <property type="molecule type" value="Genomic_DNA"/>
</dbReference>
<evidence type="ECO:0000256" key="1">
    <source>
        <dbReference type="ARBA" id="ARBA00004651"/>
    </source>
</evidence>
<feature type="transmembrane region" description="Helical" evidence="6">
    <location>
        <begin position="97"/>
        <end position="117"/>
    </location>
</feature>
<dbReference type="Proteomes" id="UP000279972">
    <property type="component" value="Chromosome"/>
</dbReference>
<dbReference type="GO" id="GO:0022857">
    <property type="term" value="F:transmembrane transporter activity"/>
    <property type="evidence" value="ECO:0007669"/>
    <property type="project" value="InterPro"/>
</dbReference>
<feature type="transmembrane region" description="Helical" evidence="6">
    <location>
        <begin position="293"/>
        <end position="314"/>
    </location>
</feature>
<dbReference type="KEGG" id="clac:EG342_12780"/>
<keyword evidence="5 6" id="KW-0472">Membrane</keyword>
<dbReference type="OrthoDB" id="9788453at2"/>
<proteinExistence type="predicted"/>
<dbReference type="PANTHER" id="PTHR43124:SF6">
    <property type="entry name" value="TRANSPORTER ARAJ-RELATED"/>
    <property type="match status" value="1"/>
</dbReference>
<evidence type="ECO:0000256" key="3">
    <source>
        <dbReference type="ARBA" id="ARBA00022692"/>
    </source>
</evidence>
<evidence type="ECO:0000259" key="7">
    <source>
        <dbReference type="PROSITE" id="PS50850"/>
    </source>
</evidence>
<dbReference type="GO" id="GO:0005886">
    <property type="term" value="C:plasma membrane"/>
    <property type="evidence" value="ECO:0007669"/>
    <property type="project" value="UniProtKB-SubCell"/>
</dbReference>
<evidence type="ECO:0000313" key="9">
    <source>
        <dbReference type="EMBL" id="PNW11783.1"/>
    </source>
</evidence>
<evidence type="ECO:0000256" key="2">
    <source>
        <dbReference type="ARBA" id="ARBA00022475"/>
    </source>
</evidence>
<keyword evidence="11" id="KW-1185">Reference proteome</keyword>
<feature type="transmembrane region" description="Helical" evidence="6">
    <location>
        <begin position="239"/>
        <end position="257"/>
    </location>
</feature>
<feature type="transmembrane region" description="Helical" evidence="6">
    <location>
        <begin position="72"/>
        <end position="91"/>
    </location>
</feature>
<organism evidence="9 10">
    <name type="scientific">Chryseobacterium lactis</name>
    <dbReference type="NCBI Taxonomy" id="1241981"/>
    <lineage>
        <taxon>Bacteria</taxon>
        <taxon>Pseudomonadati</taxon>
        <taxon>Bacteroidota</taxon>
        <taxon>Flavobacteriia</taxon>
        <taxon>Flavobacteriales</taxon>
        <taxon>Weeksellaceae</taxon>
        <taxon>Chryseobacterium group</taxon>
        <taxon>Chryseobacterium</taxon>
    </lineage>
</organism>
<evidence type="ECO:0000256" key="5">
    <source>
        <dbReference type="ARBA" id="ARBA00023136"/>
    </source>
</evidence>